<dbReference type="Pfam" id="PF00075">
    <property type="entry name" value="RNase_H"/>
    <property type="match status" value="1"/>
</dbReference>
<evidence type="ECO:0000256" key="6">
    <source>
        <dbReference type="ARBA" id="ARBA00022722"/>
    </source>
</evidence>
<keyword evidence="10" id="KW-0460">Magnesium</keyword>
<dbReference type="EMBL" id="PSKQ01000024">
    <property type="protein sequence ID" value="MBE8722545.1"/>
    <property type="molecule type" value="Genomic_DNA"/>
</dbReference>
<accession>A0ABR9TB94</accession>
<sequence>MIELYTDGASSGNPGPGGYGTILRTIYQGVNPEFQGKLIEKEFSGGFRKTTNNRMELMAVIVGLEALKNIKQKVTIFSDSKYVIDAIEKRWVYGWVQKGFHGKKNKDLWIRLLQSHKFHDVKLVWVKGHAGHPLNERCDQLAVAASKDKANWKIDAIFEMEAQRSDII</sequence>
<evidence type="ECO:0000256" key="3">
    <source>
        <dbReference type="ARBA" id="ARBA00005300"/>
    </source>
</evidence>
<evidence type="ECO:0000313" key="13">
    <source>
        <dbReference type="Proteomes" id="UP000618319"/>
    </source>
</evidence>
<keyword evidence="6" id="KW-0540">Nuclease</keyword>
<feature type="domain" description="RNase H type-1" evidence="11">
    <location>
        <begin position="1"/>
        <end position="147"/>
    </location>
</feature>
<dbReference type="CDD" id="cd09278">
    <property type="entry name" value="RNase_HI_prokaryote_like"/>
    <property type="match status" value="1"/>
</dbReference>
<evidence type="ECO:0000256" key="2">
    <source>
        <dbReference type="ARBA" id="ARBA00001946"/>
    </source>
</evidence>
<dbReference type="Proteomes" id="UP000618319">
    <property type="component" value="Unassembled WGS sequence"/>
</dbReference>
<reference evidence="12 13" key="1">
    <citation type="submission" date="2018-02" db="EMBL/GenBank/DDBJ databases">
        <title>Sphingobacterium KA21.</title>
        <authorList>
            <person name="Vasarhelyi B.M."/>
            <person name="Deshmukh S."/>
            <person name="Balint B."/>
            <person name="Kukolya J."/>
        </authorList>
    </citation>
    <scope>NUCLEOTIDE SEQUENCE [LARGE SCALE GENOMIC DNA]</scope>
    <source>
        <strain evidence="12 13">Ka21</strain>
    </source>
</reference>
<organism evidence="12 13">
    <name type="scientific">Sphingobacterium pedocola</name>
    <dbReference type="NCBI Taxonomy" id="2082722"/>
    <lineage>
        <taxon>Bacteria</taxon>
        <taxon>Pseudomonadati</taxon>
        <taxon>Bacteroidota</taxon>
        <taxon>Sphingobacteriia</taxon>
        <taxon>Sphingobacteriales</taxon>
        <taxon>Sphingobacteriaceae</taxon>
        <taxon>Sphingobacterium</taxon>
    </lineage>
</organism>
<dbReference type="EC" id="3.1.26.4" evidence="5"/>
<dbReference type="RefSeq" id="WP_196938946.1">
    <property type="nucleotide sequence ID" value="NZ_MU158689.1"/>
</dbReference>
<keyword evidence="9" id="KW-0378">Hydrolase</keyword>
<dbReference type="InterPro" id="IPR022892">
    <property type="entry name" value="RNaseHI"/>
</dbReference>
<comment type="catalytic activity">
    <reaction evidence="1">
        <text>Endonucleolytic cleavage to 5'-phosphomonoester.</text>
        <dbReference type="EC" id="3.1.26.4"/>
    </reaction>
</comment>
<evidence type="ECO:0000256" key="5">
    <source>
        <dbReference type="ARBA" id="ARBA00012180"/>
    </source>
</evidence>
<evidence type="ECO:0000256" key="7">
    <source>
        <dbReference type="ARBA" id="ARBA00022723"/>
    </source>
</evidence>
<keyword evidence="8" id="KW-0255">Endonuclease</keyword>
<dbReference type="InterPro" id="IPR036397">
    <property type="entry name" value="RNaseH_sf"/>
</dbReference>
<dbReference type="InterPro" id="IPR002156">
    <property type="entry name" value="RNaseH_domain"/>
</dbReference>
<evidence type="ECO:0000313" key="12">
    <source>
        <dbReference type="EMBL" id="MBE8722545.1"/>
    </source>
</evidence>
<gene>
    <name evidence="12" type="ORF">C4F40_17605</name>
</gene>
<dbReference type="Gene3D" id="3.30.420.10">
    <property type="entry name" value="Ribonuclease H-like superfamily/Ribonuclease H"/>
    <property type="match status" value="1"/>
</dbReference>
<dbReference type="NCBIfam" id="NF001236">
    <property type="entry name" value="PRK00203.1"/>
    <property type="match status" value="1"/>
</dbReference>
<evidence type="ECO:0000259" key="11">
    <source>
        <dbReference type="PROSITE" id="PS50879"/>
    </source>
</evidence>
<dbReference type="PANTHER" id="PTHR10642">
    <property type="entry name" value="RIBONUCLEASE H1"/>
    <property type="match status" value="1"/>
</dbReference>
<dbReference type="InterPro" id="IPR050092">
    <property type="entry name" value="RNase_H"/>
</dbReference>
<comment type="cofactor">
    <cofactor evidence="2">
        <name>Mg(2+)</name>
        <dbReference type="ChEBI" id="CHEBI:18420"/>
    </cofactor>
</comment>
<comment type="subunit">
    <text evidence="4">Monomer.</text>
</comment>
<keyword evidence="7" id="KW-0479">Metal-binding</keyword>
<evidence type="ECO:0000256" key="1">
    <source>
        <dbReference type="ARBA" id="ARBA00000077"/>
    </source>
</evidence>
<keyword evidence="13" id="KW-1185">Reference proteome</keyword>
<dbReference type="SUPFAM" id="SSF53098">
    <property type="entry name" value="Ribonuclease H-like"/>
    <property type="match status" value="1"/>
</dbReference>
<comment type="similarity">
    <text evidence="3">Belongs to the RNase H family.</text>
</comment>
<evidence type="ECO:0000256" key="10">
    <source>
        <dbReference type="ARBA" id="ARBA00022842"/>
    </source>
</evidence>
<comment type="caution">
    <text evidence="12">The sequence shown here is derived from an EMBL/GenBank/DDBJ whole genome shotgun (WGS) entry which is preliminary data.</text>
</comment>
<evidence type="ECO:0000256" key="8">
    <source>
        <dbReference type="ARBA" id="ARBA00022759"/>
    </source>
</evidence>
<protein>
    <recommendedName>
        <fullName evidence="5">ribonuclease H</fullName>
        <ecNumber evidence="5">3.1.26.4</ecNumber>
    </recommendedName>
</protein>
<evidence type="ECO:0000256" key="4">
    <source>
        <dbReference type="ARBA" id="ARBA00011245"/>
    </source>
</evidence>
<proteinExistence type="inferred from homology"/>
<dbReference type="InterPro" id="IPR012337">
    <property type="entry name" value="RNaseH-like_sf"/>
</dbReference>
<dbReference type="PROSITE" id="PS50879">
    <property type="entry name" value="RNASE_H_1"/>
    <property type="match status" value="1"/>
</dbReference>
<dbReference type="PANTHER" id="PTHR10642:SF26">
    <property type="entry name" value="RIBONUCLEASE H1"/>
    <property type="match status" value="1"/>
</dbReference>
<evidence type="ECO:0000256" key="9">
    <source>
        <dbReference type="ARBA" id="ARBA00022801"/>
    </source>
</evidence>
<name>A0ABR9TB94_9SPHI</name>